<feature type="transmembrane region" description="Helical" evidence="1">
    <location>
        <begin position="36"/>
        <end position="57"/>
    </location>
</feature>
<sequence>MSKFFTNLYKNLFFIGMYTILIVIFSWDYPGYFSRWSYIGLPLTLLNSYLLYAAIYYMIYPAVRISKSWLLNVAFIMLTMVFSTAFYYLISRVSVSDEELRASFDGMQKKMQTPMKPYSVNRVGEVLGGSFVTFWIFFGITWFLVHWHRKKHLSFRLRRWWKQQSLNTSGIHLLYLTMGWVFWLFFTLSPVLFTGKPISWQTTLLMMLPSVLFFYINLKTSFKLLADNKLFLALVVTLCWWAVLLIVKAVLFVILTKGFGLPAVLDGKNVYDAVANAGDKMSVSYNLGKAIGTILSGAAFKELVILLASFIYGYDKRITKYRKELVTISESRQQEQLRQKVLEKAVVDARLQSLKYQINPHFLFNSLNFLYSQSLPLSEELARATMLLSKMMRYGLQENNDEAKVSLSGEVEHLQNFIEFNQLRFSNQLQIDFRTNGQIAIRRIMPLLLITFVENAFKYGELHQSEFPLQIHLTVDSQKLIFFVKNKKRTGPKEDSTGIGLENIRNRLALGYPGKHTLSISDGQDFYSTELTIIL</sequence>
<keyword evidence="1" id="KW-0812">Transmembrane</keyword>
<feature type="transmembrane region" description="Helical" evidence="1">
    <location>
        <begin position="166"/>
        <end position="186"/>
    </location>
</feature>
<dbReference type="Proteomes" id="UP000294850">
    <property type="component" value="Unassembled WGS sequence"/>
</dbReference>
<evidence type="ECO:0000256" key="1">
    <source>
        <dbReference type="SAM" id="Phobius"/>
    </source>
</evidence>
<feature type="transmembrane region" description="Helical" evidence="1">
    <location>
        <begin position="230"/>
        <end position="255"/>
    </location>
</feature>
<feature type="transmembrane region" description="Helical" evidence="1">
    <location>
        <begin position="126"/>
        <end position="145"/>
    </location>
</feature>
<dbReference type="Pfam" id="PF06580">
    <property type="entry name" value="His_kinase"/>
    <property type="match status" value="1"/>
</dbReference>
<dbReference type="EMBL" id="SMFL01000001">
    <property type="protein sequence ID" value="TDE18238.1"/>
    <property type="molecule type" value="Genomic_DNA"/>
</dbReference>
<feature type="transmembrane region" description="Helical" evidence="1">
    <location>
        <begin position="290"/>
        <end position="314"/>
    </location>
</feature>
<dbReference type="PANTHER" id="PTHR34220:SF7">
    <property type="entry name" value="SENSOR HISTIDINE KINASE YPDA"/>
    <property type="match status" value="1"/>
</dbReference>
<dbReference type="InterPro" id="IPR010559">
    <property type="entry name" value="Sig_transdc_His_kin_internal"/>
</dbReference>
<feature type="transmembrane region" description="Helical" evidence="1">
    <location>
        <begin position="198"/>
        <end position="218"/>
    </location>
</feature>
<evidence type="ECO:0000313" key="3">
    <source>
        <dbReference type="EMBL" id="TDE18238.1"/>
    </source>
</evidence>
<dbReference type="InterPro" id="IPR050640">
    <property type="entry name" value="Bact_2-comp_sensor_kinase"/>
</dbReference>
<dbReference type="GO" id="GO:0000155">
    <property type="term" value="F:phosphorelay sensor kinase activity"/>
    <property type="evidence" value="ECO:0007669"/>
    <property type="project" value="InterPro"/>
</dbReference>
<feature type="domain" description="Signal transduction histidine kinase internal region" evidence="2">
    <location>
        <begin position="349"/>
        <end position="429"/>
    </location>
</feature>
<reference evidence="3 4" key="1">
    <citation type="submission" date="2019-03" db="EMBL/GenBank/DDBJ databases">
        <title>Dyadobacter AR-3-6 sp. nov., isolated from arctic soil.</title>
        <authorList>
            <person name="Chaudhary D.K."/>
        </authorList>
    </citation>
    <scope>NUCLEOTIDE SEQUENCE [LARGE SCALE GENOMIC DNA]</scope>
    <source>
        <strain evidence="3 4">AR-3-6</strain>
    </source>
</reference>
<accession>A0A4V2Z4V7</accession>
<dbReference type="InterPro" id="IPR036890">
    <property type="entry name" value="HATPase_C_sf"/>
</dbReference>
<feature type="transmembrane region" description="Helical" evidence="1">
    <location>
        <begin position="12"/>
        <end position="30"/>
    </location>
</feature>
<dbReference type="GO" id="GO:0016020">
    <property type="term" value="C:membrane"/>
    <property type="evidence" value="ECO:0007669"/>
    <property type="project" value="InterPro"/>
</dbReference>
<comment type="caution">
    <text evidence="3">The sequence shown here is derived from an EMBL/GenBank/DDBJ whole genome shotgun (WGS) entry which is preliminary data.</text>
</comment>
<evidence type="ECO:0000259" key="2">
    <source>
        <dbReference type="Pfam" id="PF06580"/>
    </source>
</evidence>
<protein>
    <recommendedName>
        <fullName evidence="2">Signal transduction histidine kinase internal region domain-containing protein</fullName>
    </recommendedName>
</protein>
<dbReference type="Gene3D" id="3.30.565.10">
    <property type="entry name" value="Histidine kinase-like ATPase, C-terminal domain"/>
    <property type="match status" value="1"/>
</dbReference>
<keyword evidence="4" id="KW-1185">Reference proteome</keyword>
<gene>
    <name evidence="3" type="ORF">E0F88_01460</name>
</gene>
<feature type="transmembrane region" description="Helical" evidence="1">
    <location>
        <begin position="69"/>
        <end position="90"/>
    </location>
</feature>
<name>A0A4V2Z4V7_9BACT</name>
<dbReference type="OrthoDB" id="9792992at2"/>
<keyword evidence="1" id="KW-1133">Transmembrane helix</keyword>
<dbReference type="RefSeq" id="WP_131955948.1">
    <property type="nucleotide sequence ID" value="NZ_SMFL01000001.1"/>
</dbReference>
<dbReference type="AlphaFoldDB" id="A0A4V2Z4V7"/>
<dbReference type="PANTHER" id="PTHR34220">
    <property type="entry name" value="SENSOR HISTIDINE KINASE YPDA"/>
    <property type="match status" value="1"/>
</dbReference>
<organism evidence="3 4">
    <name type="scientific">Dyadobacter psychrotolerans</name>
    <dbReference type="NCBI Taxonomy" id="2541721"/>
    <lineage>
        <taxon>Bacteria</taxon>
        <taxon>Pseudomonadati</taxon>
        <taxon>Bacteroidota</taxon>
        <taxon>Cytophagia</taxon>
        <taxon>Cytophagales</taxon>
        <taxon>Spirosomataceae</taxon>
        <taxon>Dyadobacter</taxon>
    </lineage>
</organism>
<evidence type="ECO:0000313" key="4">
    <source>
        <dbReference type="Proteomes" id="UP000294850"/>
    </source>
</evidence>
<proteinExistence type="predicted"/>
<keyword evidence="1" id="KW-0472">Membrane</keyword>